<dbReference type="Proteomes" id="UP001221217">
    <property type="component" value="Unassembled WGS sequence"/>
</dbReference>
<dbReference type="Pfam" id="PF13487">
    <property type="entry name" value="HD_5"/>
    <property type="match status" value="1"/>
</dbReference>
<dbReference type="SUPFAM" id="SSF55781">
    <property type="entry name" value="GAF domain-like"/>
    <property type="match status" value="1"/>
</dbReference>
<reference evidence="2 3" key="1">
    <citation type="submission" date="2022-12" db="EMBL/GenBank/DDBJ databases">
        <title>Metagenome assembled genome from gulf of manar.</title>
        <authorList>
            <person name="Kohli P."/>
            <person name="Pk S."/>
            <person name="Venkata Ramana C."/>
            <person name="Sasikala C."/>
        </authorList>
    </citation>
    <scope>NUCLEOTIDE SEQUENCE [LARGE SCALE GENOMIC DNA]</scope>
    <source>
        <strain evidence="2">JB008</strain>
    </source>
</reference>
<dbReference type="InterPro" id="IPR037522">
    <property type="entry name" value="HD_GYP_dom"/>
</dbReference>
<evidence type="ECO:0000259" key="1">
    <source>
        <dbReference type="PROSITE" id="PS51832"/>
    </source>
</evidence>
<sequence>MERIFIFKTPDVPENLLSSALNIECEILDIMPDACTESEEYTKIPIYVSSWKYFSENRDSIQALNMADKSLVILYHPDEADYLTPDSLIYDFVAYNRPEIISHAIEQLTRNIELQYDYDKARNLNEELLSIGIALSAERDNDKLLNDILKKIREITRADAGSLYLLEKVEGGNEQNLLFKIAHNDSNPSDFTEFRMPLNKKSIAGYVAVTSEVLNIPDAYAIPDLKPYSFNESYDIATNYRSCSILTVPMLDHLENTIGVVQLINRKRCFSKILESPEDVEAYVEPFDLEDENIVLSLASQAAVSLENNILYNEIETLFEGFVKASVKAIESRDPTTSGHSSRVAAYTVETARVIGEETSGKFANVFFTDEQLKELRYAGLLHDFGKVGVREAVLVKAQKLYPGDLGIIRMRFGFIRKSIELEYAQNPDKSGFDKDIAEVDKALKVILEAAEPSFNSEDPVGMLRDYNKRFYIDVDGSEKPWLTDEELEFLSIKRGSLSENERREIESHVEHSTDFLQNIPWTSSLKGLTEIARGHHERMDGTGYPDGISGGELGIQSRIMAVADIYDALTASDRPYKRALSAETALKIIMEEAENNHLDRDIVNIFIEKKVYEFGVNK</sequence>
<evidence type="ECO:0000313" key="3">
    <source>
        <dbReference type="Proteomes" id="UP001221217"/>
    </source>
</evidence>
<feature type="domain" description="HD-GYP" evidence="1">
    <location>
        <begin position="315"/>
        <end position="619"/>
    </location>
</feature>
<accession>A0AAJ1MM95</accession>
<dbReference type="Gene3D" id="1.10.3210.10">
    <property type="entry name" value="Hypothetical protein af1432"/>
    <property type="match status" value="2"/>
</dbReference>
<protein>
    <submittedName>
        <fullName evidence="2">GAF domain-containing protein</fullName>
    </submittedName>
</protein>
<dbReference type="InterPro" id="IPR029016">
    <property type="entry name" value="GAF-like_dom_sf"/>
</dbReference>
<dbReference type="PROSITE" id="PS51832">
    <property type="entry name" value="HD_GYP"/>
    <property type="match status" value="1"/>
</dbReference>
<dbReference type="PANTHER" id="PTHR43155:SF2">
    <property type="entry name" value="CYCLIC DI-GMP PHOSPHODIESTERASE PA4108"/>
    <property type="match status" value="1"/>
</dbReference>
<dbReference type="Gene3D" id="3.30.450.40">
    <property type="match status" value="1"/>
</dbReference>
<dbReference type="SUPFAM" id="SSF109604">
    <property type="entry name" value="HD-domain/PDEase-like"/>
    <property type="match status" value="1"/>
</dbReference>
<dbReference type="Pfam" id="PF01590">
    <property type="entry name" value="GAF"/>
    <property type="match status" value="1"/>
</dbReference>
<name>A0AAJ1MM95_9SPIO</name>
<dbReference type="InterPro" id="IPR003018">
    <property type="entry name" value="GAF"/>
</dbReference>
<gene>
    <name evidence="2" type="ORF">PQJ61_06900</name>
</gene>
<proteinExistence type="predicted"/>
<evidence type="ECO:0000313" key="2">
    <source>
        <dbReference type="EMBL" id="MDC7226475.1"/>
    </source>
</evidence>
<dbReference type="SMART" id="SM00065">
    <property type="entry name" value="GAF"/>
    <property type="match status" value="1"/>
</dbReference>
<dbReference type="EMBL" id="JAQQAL010000011">
    <property type="protein sequence ID" value="MDC7226475.1"/>
    <property type="molecule type" value="Genomic_DNA"/>
</dbReference>
<dbReference type="InterPro" id="IPR003607">
    <property type="entry name" value="HD/PDEase_dom"/>
</dbReference>
<dbReference type="AlphaFoldDB" id="A0AAJ1MM95"/>
<dbReference type="PANTHER" id="PTHR43155">
    <property type="entry name" value="CYCLIC DI-GMP PHOSPHODIESTERASE PA4108-RELATED"/>
    <property type="match status" value="1"/>
</dbReference>
<dbReference type="CDD" id="cd00077">
    <property type="entry name" value="HDc"/>
    <property type="match status" value="1"/>
</dbReference>
<comment type="caution">
    <text evidence="2">The sequence shown here is derived from an EMBL/GenBank/DDBJ whole genome shotgun (WGS) entry which is preliminary data.</text>
</comment>
<dbReference type="SMART" id="SM00471">
    <property type="entry name" value="HDc"/>
    <property type="match status" value="1"/>
</dbReference>
<organism evidence="2 3">
    <name type="scientific">Candidatus Thalassospirochaeta sargassi</name>
    <dbReference type="NCBI Taxonomy" id="3119039"/>
    <lineage>
        <taxon>Bacteria</taxon>
        <taxon>Pseudomonadati</taxon>
        <taxon>Spirochaetota</taxon>
        <taxon>Spirochaetia</taxon>
        <taxon>Spirochaetales</taxon>
        <taxon>Spirochaetaceae</taxon>
        <taxon>Candidatus Thalassospirochaeta</taxon>
    </lineage>
</organism>